<evidence type="ECO:0000313" key="1">
    <source>
        <dbReference type="EMBL" id="RIE03405.1"/>
    </source>
</evidence>
<keyword evidence="2" id="KW-1185">Reference proteome</keyword>
<dbReference type="Gene3D" id="3.40.630.30">
    <property type="match status" value="1"/>
</dbReference>
<accession>A0A398CLT7</accession>
<sequence length="91" mass="10832">MGAIRQWAKSDGRVQGIIVEVEAEDNEENRSRIRFWERCGFTLTDYVHRYVWVPETYRAMYAKLDSDSSMPEDGKRLFGHITSYHNRAFRK</sequence>
<dbReference type="AlphaFoldDB" id="A0A398CLT7"/>
<protein>
    <recommendedName>
        <fullName evidence="3">GNAT family N-acetyltransferase</fullName>
    </recommendedName>
</protein>
<dbReference type="SUPFAM" id="SSF55729">
    <property type="entry name" value="Acyl-CoA N-acyltransferases (Nat)"/>
    <property type="match status" value="1"/>
</dbReference>
<evidence type="ECO:0000313" key="2">
    <source>
        <dbReference type="Proteomes" id="UP000266340"/>
    </source>
</evidence>
<proteinExistence type="predicted"/>
<name>A0A398CLT7_9BACL</name>
<comment type="caution">
    <text evidence="1">The sequence shown here is derived from an EMBL/GenBank/DDBJ whole genome shotgun (WGS) entry which is preliminary data.</text>
</comment>
<dbReference type="Proteomes" id="UP000266340">
    <property type="component" value="Unassembled WGS sequence"/>
</dbReference>
<dbReference type="EMBL" id="QXJM01000037">
    <property type="protein sequence ID" value="RIE03405.1"/>
    <property type="molecule type" value="Genomic_DNA"/>
</dbReference>
<gene>
    <name evidence="1" type="ORF">D3H35_12090</name>
</gene>
<reference evidence="1 2" key="1">
    <citation type="submission" date="2018-09" db="EMBL/GenBank/DDBJ databases">
        <title>Cohnella cavernae sp. nov., isolated from a karst cave.</title>
        <authorList>
            <person name="Zhu H."/>
        </authorList>
    </citation>
    <scope>NUCLEOTIDE SEQUENCE [LARGE SCALE GENOMIC DNA]</scope>
    <source>
        <strain evidence="1 2">K2E09-144</strain>
    </source>
</reference>
<dbReference type="InterPro" id="IPR016181">
    <property type="entry name" value="Acyl_CoA_acyltransferase"/>
</dbReference>
<organism evidence="1 2">
    <name type="scientific">Cohnella faecalis</name>
    <dbReference type="NCBI Taxonomy" id="2315694"/>
    <lineage>
        <taxon>Bacteria</taxon>
        <taxon>Bacillati</taxon>
        <taxon>Bacillota</taxon>
        <taxon>Bacilli</taxon>
        <taxon>Bacillales</taxon>
        <taxon>Paenibacillaceae</taxon>
        <taxon>Cohnella</taxon>
    </lineage>
</organism>
<evidence type="ECO:0008006" key="3">
    <source>
        <dbReference type="Google" id="ProtNLM"/>
    </source>
</evidence>